<keyword evidence="2" id="KW-0812">Transmembrane</keyword>
<sequence>MPLGKMNKMRISFSGKIPRPAAVPGEIAIVNMNMNLPMFDRRDPEKQMSQQQQEQQQRKQGRRRSGDLLSQLLFPTNKTLCAVMIGSIMVFMLLFFRDNQGAPILSDEDLMELLDNVKGNDNRLFRWDVTPLTIQRRGHGGCTKLPEASEILMDPHATVHSQTLAAEFLTFCLTDAPTQRARFSHIEGVHKAVIEMVRRQHDPTASAMAAHLIYSSAFANEKNHQAYIFEGAAEALAEVIMDPNALTSQIMWAAAALQNVAASYCSTADDGRCYWEWTLENPHVVLEEDSLPMISDGIMVRETMMKIDGLVDTLTKLACTGPVEGSFHNDNVFPGENTVMGRDDNNPHLIAWAATGALKNLALEPTSHERLEPVLSCMCRMKDSPDWLEQHKSSDLILFMRREQDPCWYRDDEATLCIDGNFVDQDHYHCDGYKHATEEECQNECVVTGVSAKQACCECGGGTRYRTGSSNTMLLGSGNSMLTGGAFRNDVLVGP</sequence>
<protein>
    <submittedName>
        <fullName evidence="3">Uncharacterized protein</fullName>
    </submittedName>
</protein>
<dbReference type="InterPro" id="IPR016024">
    <property type="entry name" value="ARM-type_fold"/>
</dbReference>
<dbReference type="InterPro" id="IPR011989">
    <property type="entry name" value="ARM-like"/>
</dbReference>
<dbReference type="AlphaFoldDB" id="A0A7S2Y657"/>
<evidence type="ECO:0000256" key="2">
    <source>
        <dbReference type="SAM" id="Phobius"/>
    </source>
</evidence>
<dbReference type="Gene3D" id="1.25.10.10">
    <property type="entry name" value="Leucine-rich Repeat Variant"/>
    <property type="match status" value="1"/>
</dbReference>
<evidence type="ECO:0000256" key="1">
    <source>
        <dbReference type="SAM" id="MobiDB-lite"/>
    </source>
</evidence>
<keyword evidence="2" id="KW-0472">Membrane</keyword>
<accession>A0A7S2Y657</accession>
<organism evidence="3">
    <name type="scientific">Entomoneis paludosa</name>
    <dbReference type="NCBI Taxonomy" id="265537"/>
    <lineage>
        <taxon>Eukaryota</taxon>
        <taxon>Sar</taxon>
        <taxon>Stramenopiles</taxon>
        <taxon>Ochrophyta</taxon>
        <taxon>Bacillariophyta</taxon>
        <taxon>Bacillariophyceae</taxon>
        <taxon>Bacillariophycidae</taxon>
        <taxon>Entomoneidaceae</taxon>
        <taxon>Entomoneis</taxon>
    </lineage>
</organism>
<proteinExistence type="predicted"/>
<keyword evidence="2" id="KW-1133">Transmembrane helix</keyword>
<feature type="region of interest" description="Disordered" evidence="1">
    <location>
        <begin position="39"/>
        <end position="65"/>
    </location>
</feature>
<reference evidence="3" key="1">
    <citation type="submission" date="2021-01" db="EMBL/GenBank/DDBJ databases">
        <authorList>
            <person name="Corre E."/>
            <person name="Pelletier E."/>
            <person name="Niang G."/>
            <person name="Scheremetjew M."/>
            <person name="Finn R."/>
            <person name="Kale V."/>
            <person name="Holt S."/>
            <person name="Cochrane G."/>
            <person name="Meng A."/>
            <person name="Brown T."/>
            <person name="Cohen L."/>
        </authorList>
    </citation>
    <scope>NUCLEOTIDE SEQUENCE</scope>
    <source>
        <strain evidence="3">CCMP125</strain>
    </source>
</reference>
<name>A0A7S2Y657_9STRA</name>
<evidence type="ECO:0000313" key="3">
    <source>
        <dbReference type="EMBL" id="CAD9945146.1"/>
    </source>
</evidence>
<dbReference type="EMBL" id="HBHT01003981">
    <property type="protein sequence ID" value="CAD9945146.1"/>
    <property type="molecule type" value="Transcribed_RNA"/>
</dbReference>
<feature type="transmembrane region" description="Helical" evidence="2">
    <location>
        <begin position="72"/>
        <end position="96"/>
    </location>
</feature>
<dbReference type="SUPFAM" id="SSF48371">
    <property type="entry name" value="ARM repeat"/>
    <property type="match status" value="1"/>
</dbReference>
<gene>
    <name evidence="3" type="ORF">APAL1065_LOCUS2653</name>
</gene>